<accession>A0A1H7ISH1</accession>
<name>A0A1H7ISH1_OLID1</name>
<organism evidence="1 2">
    <name type="scientific">Olivibacter domesticus</name>
    <name type="common">Pseudosphingobacterium domesticum</name>
    <dbReference type="NCBI Taxonomy" id="407022"/>
    <lineage>
        <taxon>Bacteria</taxon>
        <taxon>Pseudomonadati</taxon>
        <taxon>Bacteroidota</taxon>
        <taxon>Sphingobacteriia</taxon>
        <taxon>Sphingobacteriales</taxon>
        <taxon>Sphingobacteriaceae</taxon>
        <taxon>Olivibacter</taxon>
    </lineage>
</organism>
<dbReference type="RefSeq" id="WP_093318640.1">
    <property type="nucleotide sequence ID" value="NZ_FOAF01000001.1"/>
</dbReference>
<dbReference type="OrthoDB" id="975810at2"/>
<dbReference type="PROSITE" id="PS51257">
    <property type="entry name" value="PROKAR_LIPOPROTEIN"/>
    <property type="match status" value="1"/>
</dbReference>
<dbReference type="Proteomes" id="UP000199421">
    <property type="component" value="Unassembled WGS sequence"/>
</dbReference>
<dbReference type="AlphaFoldDB" id="A0A1H7ISH1"/>
<evidence type="ECO:0000313" key="1">
    <source>
        <dbReference type="EMBL" id="SEK65386.1"/>
    </source>
</evidence>
<evidence type="ECO:0008006" key="3">
    <source>
        <dbReference type="Google" id="ProtNLM"/>
    </source>
</evidence>
<keyword evidence="2" id="KW-1185">Reference proteome</keyword>
<dbReference type="EMBL" id="FOAF01000001">
    <property type="protein sequence ID" value="SEK65386.1"/>
    <property type="molecule type" value="Genomic_DNA"/>
</dbReference>
<evidence type="ECO:0000313" key="2">
    <source>
        <dbReference type="Proteomes" id="UP000199421"/>
    </source>
</evidence>
<sequence length="286" mass="31366">MKPLIKGKIQLLLSCTLAIAGCSKDNIDSPDEDITHSKYVTKLFEYVPAPGQFINDASFGTEEAAKSILGKGDGIVSLGAFGGYIVLGFDHAVINQKDMNDIAVYGNAQASFAEPGIVWVMQDENNNGLPDDTWYELKGSEYGKVGYIKNYEVTYFKPKQTDEGVRWEDNKDNTGLIRLNADHRQAYFPEWIDKDAYMLSGSLLPNTNVSTSTSAFVTSSPFAWGYADNLEGRNDLDINNAIDSDGEKVDLQAIDFIKIQTGILADLGQLGEFSTEIVSVEDLSTP</sequence>
<protein>
    <recommendedName>
        <fullName evidence="3">Cell surface protein</fullName>
    </recommendedName>
</protein>
<proteinExistence type="predicted"/>
<reference evidence="2" key="1">
    <citation type="submission" date="2016-10" db="EMBL/GenBank/DDBJ databases">
        <authorList>
            <person name="Varghese N."/>
            <person name="Submissions S."/>
        </authorList>
    </citation>
    <scope>NUCLEOTIDE SEQUENCE [LARGE SCALE GENOMIC DNA]</scope>
    <source>
        <strain evidence="2">DSM 18733</strain>
    </source>
</reference>
<dbReference type="STRING" id="407022.SAMN05661044_00818"/>
<gene>
    <name evidence="1" type="ORF">SAMN05661044_00818</name>
</gene>